<accession>A0ABY7MF66</accession>
<evidence type="ECO:0000313" key="2">
    <source>
        <dbReference type="Proteomes" id="UP001179614"/>
    </source>
</evidence>
<dbReference type="InterPro" id="IPR037219">
    <property type="entry name" value="Peptidase_M41-like"/>
</dbReference>
<gene>
    <name evidence="1" type="ORF">I3J27_23715</name>
</gene>
<dbReference type="Gene3D" id="1.20.58.760">
    <property type="entry name" value="Peptidase M41"/>
    <property type="match status" value="1"/>
</dbReference>
<dbReference type="SUPFAM" id="SSF140990">
    <property type="entry name" value="FtsH protease domain-like"/>
    <property type="match status" value="1"/>
</dbReference>
<name>A0ABY7MF66_9BRAD</name>
<proteinExistence type="predicted"/>
<evidence type="ECO:0008006" key="3">
    <source>
        <dbReference type="Google" id="ProtNLM"/>
    </source>
</evidence>
<sequence>MSDGCPVEDGTAEYATCSPGTGAAAAEMVVPAAGGGPDEPPDEYDELLATLGRTEEQDQRISVHEAGHAICARLLGHEVGGVTVNPDPIHGSEGLCWGVGHSEAFSEGSGDASDVRAVISPMMPKAGEDRRPVADVFGSVYSKCIEFLAGRAAERLLLEVEPAYPVDDLRQARELALLICSSDEAIETFLAHCDVVARDLLMPHGDVLIVLSTVLRIRRTLDGREIDEIISDVVTRKAMALERRRRAEWRKSELMAARFREKCEPLDRRS</sequence>
<dbReference type="RefSeq" id="WP_270160812.1">
    <property type="nucleotide sequence ID" value="NZ_CP089391.1"/>
</dbReference>
<protein>
    <recommendedName>
        <fullName evidence="3">Peptidase M41 domain-containing protein</fullName>
    </recommendedName>
</protein>
<keyword evidence="2" id="KW-1185">Reference proteome</keyword>
<dbReference type="Proteomes" id="UP001179614">
    <property type="component" value="Chromosome"/>
</dbReference>
<organism evidence="1 2">
    <name type="scientific">Bradyrhizobium xenonodulans</name>
    <dbReference type="NCBI Taxonomy" id="2736875"/>
    <lineage>
        <taxon>Bacteria</taxon>
        <taxon>Pseudomonadati</taxon>
        <taxon>Pseudomonadota</taxon>
        <taxon>Alphaproteobacteria</taxon>
        <taxon>Hyphomicrobiales</taxon>
        <taxon>Nitrobacteraceae</taxon>
        <taxon>Bradyrhizobium</taxon>
    </lineage>
</organism>
<dbReference type="EMBL" id="CP089391">
    <property type="protein sequence ID" value="WBL76032.1"/>
    <property type="molecule type" value="Genomic_DNA"/>
</dbReference>
<evidence type="ECO:0000313" key="1">
    <source>
        <dbReference type="EMBL" id="WBL76032.1"/>
    </source>
</evidence>
<reference evidence="1" key="1">
    <citation type="submission" date="2021-12" db="EMBL/GenBank/DDBJ databases">
        <title>Bradyrhizobium xenonodulans sp. nov.</title>
        <authorList>
            <person name="Claassens R."/>
            <person name="Venter S.N."/>
            <person name="Beukes C.W."/>
            <person name="Stepkowski T."/>
            <person name="Steenkamp E.T."/>
        </authorList>
    </citation>
    <scope>NUCLEOTIDE SEQUENCE</scope>
    <source>
        <strain evidence="1">14AB</strain>
    </source>
</reference>